<feature type="compositionally biased region" description="Polar residues" evidence="1">
    <location>
        <begin position="63"/>
        <end position="74"/>
    </location>
</feature>
<proteinExistence type="predicted"/>
<evidence type="ECO:0000256" key="1">
    <source>
        <dbReference type="SAM" id="MobiDB-lite"/>
    </source>
</evidence>
<feature type="region of interest" description="Disordered" evidence="1">
    <location>
        <begin position="16"/>
        <end position="84"/>
    </location>
</feature>
<evidence type="ECO:0000313" key="2">
    <source>
        <dbReference type="EMBL" id="CEK49613.1"/>
    </source>
</evidence>
<protein>
    <submittedName>
        <fullName evidence="2">Uncharacterized protein</fullName>
    </submittedName>
</protein>
<feature type="non-terminal residue" evidence="2">
    <location>
        <position position="1"/>
    </location>
</feature>
<reference evidence="2" key="1">
    <citation type="submission" date="2014-12" db="EMBL/GenBank/DDBJ databases">
        <title>Insight into the proteome of Arion vulgaris.</title>
        <authorList>
            <person name="Aradska J."/>
            <person name="Bulat T."/>
            <person name="Smidak R."/>
            <person name="Sarate P."/>
            <person name="Gangsoo J."/>
            <person name="Sialana F."/>
            <person name="Bilban M."/>
            <person name="Lubec G."/>
        </authorList>
    </citation>
    <scope>NUCLEOTIDE SEQUENCE</scope>
    <source>
        <tissue evidence="2">Skin</tissue>
    </source>
</reference>
<organism evidence="2">
    <name type="scientific">Arion vulgaris</name>
    <dbReference type="NCBI Taxonomy" id="1028688"/>
    <lineage>
        <taxon>Eukaryota</taxon>
        <taxon>Metazoa</taxon>
        <taxon>Spiralia</taxon>
        <taxon>Lophotrochozoa</taxon>
        <taxon>Mollusca</taxon>
        <taxon>Gastropoda</taxon>
        <taxon>Heterobranchia</taxon>
        <taxon>Euthyneura</taxon>
        <taxon>Panpulmonata</taxon>
        <taxon>Eupulmonata</taxon>
        <taxon>Stylommatophora</taxon>
        <taxon>Helicina</taxon>
        <taxon>Arionoidea</taxon>
        <taxon>Arionidae</taxon>
        <taxon>Arion</taxon>
    </lineage>
</organism>
<feature type="compositionally biased region" description="Low complexity" evidence="1">
    <location>
        <begin position="48"/>
        <end position="62"/>
    </location>
</feature>
<dbReference type="AlphaFoldDB" id="A0A0B6Y0G4"/>
<accession>A0A0B6Y0G4</accession>
<feature type="non-terminal residue" evidence="2">
    <location>
        <position position="84"/>
    </location>
</feature>
<gene>
    <name evidence="2" type="primary">ORF8333</name>
</gene>
<name>A0A0B6Y0G4_9EUPU</name>
<sequence>LELSQISRQSNCAPIFFVRVPPPGSRTVDTDPPDGAPKDTQTSLSVISTHQSDSSIDSYSLSNHTSSLKTSLTSPVAGAHLDGA</sequence>
<dbReference type="EMBL" id="HACG01002748">
    <property type="protein sequence ID" value="CEK49613.1"/>
    <property type="molecule type" value="Transcribed_RNA"/>
</dbReference>